<keyword evidence="2 5" id="KW-0645">Protease</keyword>
<dbReference type="Pfam" id="PF00082">
    <property type="entry name" value="Peptidase_S8"/>
    <property type="match status" value="1"/>
</dbReference>
<dbReference type="PROSITE" id="PS00137">
    <property type="entry name" value="SUBTILASE_HIS"/>
    <property type="match status" value="1"/>
</dbReference>
<evidence type="ECO:0000256" key="4">
    <source>
        <dbReference type="ARBA" id="ARBA00022825"/>
    </source>
</evidence>
<gene>
    <name evidence="8" type="ORF">P5G51_006280</name>
</gene>
<reference evidence="8 9" key="1">
    <citation type="submission" date="2023-10" db="EMBL/GenBank/DDBJ databases">
        <title>179-bfca-hs.</title>
        <authorList>
            <person name="Miliotis G."/>
            <person name="Sengupta P."/>
            <person name="Hameed A."/>
            <person name="Chuvochina M."/>
            <person name="Mcdonagh F."/>
            <person name="Simpson A.C."/>
            <person name="Singh N.K."/>
            <person name="Rekha P.D."/>
            <person name="Raman K."/>
            <person name="Hugenholtz P."/>
            <person name="Venkateswaran K."/>
        </authorList>
    </citation>
    <scope>NUCLEOTIDE SEQUENCE [LARGE SCALE GENOMIC DNA]</scope>
    <source>
        <strain evidence="8 9">179-BFC-A-HS</strain>
    </source>
</reference>
<keyword evidence="9" id="KW-1185">Reference proteome</keyword>
<evidence type="ECO:0000256" key="6">
    <source>
        <dbReference type="RuleBase" id="RU003355"/>
    </source>
</evidence>
<dbReference type="GO" id="GO:0016787">
    <property type="term" value="F:hydrolase activity"/>
    <property type="evidence" value="ECO:0007669"/>
    <property type="project" value="UniProtKB-KW"/>
</dbReference>
<keyword evidence="3 5" id="KW-0378">Hydrolase</keyword>
<dbReference type="InterPro" id="IPR036852">
    <property type="entry name" value="Peptidase_S8/S53_dom_sf"/>
</dbReference>
<name>A0ABU5CGD1_9BACI</name>
<evidence type="ECO:0000256" key="5">
    <source>
        <dbReference type="PROSITE-ProRule" id="PRU01240"/>
    </source>
</evidence>
<evidence type="ECO:0000256" key="2">
    <source>
        <dbReference type="ARBA" id="ARBA00022670"/>
    </source>
</evidence>
<feature type="active site" description="Charge relay system" evidence="5">
    <location>
        <position position="367"/>
    </location>
</feature>
<dbReference type="PROSITE" id="PS00136">
    <property type="entry name" value="SUBTILASE_ASP"/>
    <property type="match status" value="1"/>
</dbReference>
<dbReference type="EMBL" id="JAROCA020000001">
    <property type="protein sequence ID" value="MDY0405056.1"/>
    <property type="molecule type" value="Genomic_DNA"/>
</dbReference>
<dbReference type="Gene3D" id="3.40.50.200">
    <property type="entry name" value="Peptidase S8/S53 domain"/>
    <property type="match status" value="1"/>
</dbReference>
<evidence type="ECO:0000256" key="1">
    <source>
        <dbReference type="ARBA" id="ARBA00011073"/>
    </source>
</evidence>
<proteinExistence type="inferred from homology"/>
<dbReference type="InterPro" id="IPR050131">
    <property type="entry name" value="Peptidase_S8_subtilisin-like"/>
</dbReference>
<sequence>MGNRKRVWYEEAGRKLDPGLVEQLHERRKKDPYDTSDESIPVIIYFANGTQKDKVDELVQTCQKAHNNQIDHDLGIKNAACGHLTPKMIQKVKDHEAVDRIFYDRKVNAFLDIATKEIGARAVQEQLGFTGKDVGIAIIDTGIFPHEDLTKDANRIVAFKDFINDKSDPYDDNGHGTHCAGDAAGNGYLSEGKYVGPAPDASLIGVKVLDENGGGRLSTIIKGITWCLAHKEEYHIRIISLSLGAQAYESYRDDPLSVAVQEAWHQGIVVCAAAGNEGPRPNTISTPAINPFIITVGAAADQNTETRSDGEIAEFSSRGPTIDSLIKPDVYTPGQDIISLLASGSALEKQLPEQIIDKHYLQLSGTSMATPICAGVVALMLEANPQLSPNDIKSILKTTAEPLFDDHWGYLDAEKAVEMAATYNRRSLAVQ</sequence>
<comment type="similarity">
    <text evidence="1 5 6">Belongs to the peptidase S8 family.</text>
</comment>
<feature type="active site" description="Charge relay system" evidence="5">
    <location>
        <position position="175"/>
    </location>
</feature>
<evidence type="ECO:0000313" key="9">
    <source>
        <dbReference type="Proteomes" id="UP001228376"/>
    </source>
</evidence>
<organism evidence="8 9">
    <name type="scientific">Tigheibacillus jepli</name>
    <dbReference type="NCBI Taxonomy" id="3035914"/>
    <lineage>
        <taxon>Bacteria</taxon>
        <taxon>Bacillati</taxon>
        <taxon>Bacillota</taxon>
        <taxon>Bacilli</taxon>
        <taxon>Bacillales</taxon>
        <taxon>Bacillaceae</taxon>
        <taxon>Tigheibacillus</taxon>
    </lineage>
</organism>
<dbReference type="InterPro" id="IPR000209">
    <property type="entry name" value="Peptidase_S8/S53_dom"/>
</dbReference>
<evidence type="ECO:0000313" key="8">
    <source>
        <dbReference type="EMBL" id="MDY0405056.1"/>
    </source>
</evidence>
<dbReference type="PANTHER" id="PTHR43806">
    <property type="entry name" value="PEPTIDASE S8"/>
    <property type="match status" value="1"/>
</dbReference>
<dbReference type="PROSITE" id="PS51892">
    <property type="entry name" value="SUBTILASE"/>
    <property type="match status" value="1"/>
</dbReference>
<dbReference type="SUPFAM" id="SSF52743">
    <property type="entry name" value="Subtilisin-like"/>
    <property type="match status" value="1"/>
</dbReference>
<dbReference type="PANTHER" id="PTHR43806:SF65">
    <property type="entry name" value="SERINE PROTEASE APRX"/>
    <property type="match status" value="1"/>
</dbReference>
<dbReference type="PRINTS" id="PR00723">
    <property type="entry name" value="SUBTILISIN"/>
</dbReference>
<evidence type="ECO:0000256" key="3">
    <source>
        <dbReference type="ARBA" id="ARBA00022801"/>
    </source>
</evidence>
<dbReference type="InterPro" id="IPR015500">
    <property type="entry name" value="Peptidase_S8_subtilisin-rel"/>
</dbReference>
<dbReference type="InterPro" id="IPR022398">
    <property type="entry name" value="Peptidase_S8_His-AS"/>
</dbReference>
<dbReference type="InterPro" id="IPR023827">
    <property type="entry name" value="Peptidase_S8_Asp-AS"/>
</dbReference>
<accession>A0ABU5CGD1</accession>
<comment type="caution">
    <text evidence="8">The sequence shown here is derived from an EMBL/GenBank/DDBJ whole genome shotgun (WGS) entry which is preliminary data.</text>
</comment>
<feature type="active site" description="Charge relay system" evidence="5">
    <location>
        <position position="140"/>
    </location>
</feature>
<dbReference type="EC" id="3.4.-.-" evidence="8"/>
<dbReference type="InterPro" id="IPR023828">
    <property type="entry name" value="Peptidase_S8_Ser-AS"/>
</dbReference>
<protein>
    <submittedName>
        <fullName evidence="8">S8 family peptidase</fullName>
        <ecNumber evidence="8">3.4.-.-</ecNumber>
    </submittedName>
</protein>
<dbReference type="Proteomes" id="UP001228376">
    <property type="component" value="Unassembled WGS sequence"/>
</dbReference>
<evidence type="ECO:0000259" key="7">
    <source>
        <dbReference type="Pfam" id="PF00082"/>
    </source>
</evidence>
<dbReference type="RefSeq" id="WP_306067781.1">
    <property type="nucleotide sequence ID" value="NZ_JAROCA020000001.1"/>
</dbReference>
<dbReference type="PROSITE" id="PS00138">
    <property type="entry name" value="SUBTILASE_SER"/>
    <property type="match status" value="1"/>
</dbReference>
<feature type="domain" description="Peptidase S8/S53" evidence="7">
    <location>
        <begin position="131"/>
        <end position="407"/>
    </location>
</feature>
<dbReference type="CDD" id="cd07487">
    <property type="entry name" value="Peptidases_S8_1"/>
    <property type="match status" value="1"/>
</dbReference>
<keyword evidence="4 5" id="KW-0720">Serine protease</keyword>